<dbReference type="AlphaFoldDB" id="A0AAV7JBG8"/>
<keyword evidence="3" id="KW-1185">Reference proteome</keyword>
<evidence type="ECO:0000313" key="2">
    <source>
        <dbReference type="EMBL" id="KAI6646028.1"/>
    </source>
</evidence>
<evidence type="ECO:0000259" key="1">
    <source>
        <dbReference type="Pfam" id="PF26100"/>
    </source>
</evidence>
<dbReference type="Proteomes" id="UP001165289">
    <property type="component" value="Unassembled WGS sequence"/>
</dbReference>
<organism evidence="2 3">
    <name type="scientific">Oopsacas minuta</name>
    <dbReference type="NCBI Taxonomy" id="111878"/>
    <lineage>
        <taxon>Eukaryota</taxon>
        <taxon>Metazoa</taxon>
        <taxon>Porifera</taxon>
        <taxon>Hexactinellida</taxon>
        <taxon>Hexasterophora</taxon>
        <taxon>Lyssacinosida</taxon>
        <taxon>Leucopsacidae</taxon>
        <taxon>Oopsacas</taxon>
    </lineage>
</organism>
<evidence type="ECO:0000313" key="3">
    <source>
        <dbReference type="Proteomes" id="UP001165289"/>
    </source>
</evidence>
<dbReference type="Pfam" id="PF26100">
    <property type="entry name" value="RAG1_RNase_H"/>
    <property type="match status" value="1"/>
</dbReference>
<accession>A0AAV7JBG8</accession>
<gene>
    <name evidence="2" type="ORF">LOD99_9558</name>
</gene>
<name>A0AAV7JBG8_9METZ</name>
<comment type="caution">
    <text evidence="2">The sequence shown here is derived from an EMBL/GenBank/DDBJ whole genome shotgun (WGS) entry which is preliminary data.</text>
</comment>
<protein>
    <recommendedName>
        <fullName evidence="1">V(D)J recombination-activating protein 1 RNase H domain-containing protein</fullName>
    </recommendedName>
</protein>
<feature type="domain" description="V(D)J recombination-activating protein 1 RNase H" evidence="1">
    <location>
        <begin position="279"/>
        <end position="396"/>
    </location>
</feature>
<dbReference type="EMBL" id="JAKMXF010000364">
    <property type="protein sequence ID" value="KAI6646028.1"/>
    <property type="molecule type" value="Genomic_DNA"/>
</dbReference>
<dbReference type="InterPro" id="IPR058554">
    <property type="entry name" value="RAG1_RNase_H"/>
</dbReference>
<sequence>MNNEDVYTFLAAQRNKTITSLASLFIVLNNLEETEHDTVRRKFSTLREDRREYLKRADITTWNAIPFHTPLKHPRLSTGYQCSDEVMVIGSVSSSQSTSVFEEDFSKPTRNPLRELSTKCLRSRLSSLLTHLEKVAVEENVSGKEPSCCLMMLYSQTEYEFTTTKFCEEIIAKGSFGPVCNKLTCDKAAFLMDSLEIGEKKYIDLRRLLLSDVQLPGYNRLATYRSQICLINEIFSVDREHRVGIAVSYKTLLTHTVNRILTAFANEIPSASNPKKIRISDGLDGSGSHSVYQQATHSNISKKSIILFGFKVISIFDIDNKLISKNPLPNSPFSIRPVAILALQENENNIRYLMDTLINKESTEITEKGLELTSGFCEVEIQRSQFDSKMAKIISGAGGACCQFCTATFKQIHDPDIVKDGFPINRSITDLKVLFDEVNEEEFYHYLLTTDSTHLYAGVFKWSPTSKRVSDAKTFVTSLIKDNLNIIINIPSTQGGTTTTGNVVRRCLIRKDDNDQDFLYRVLTVIPSEFKSHIIEIHTCLGAILRVYNNSRRVDTEELALVCSNIYQSILCAFPWANVSPTLHKLLAHAPEIISTFNNEHGLENLSEEGLEASDKYIWRCRDCLTRKFSFEENLKDVFVRLISHSDPMLLMNRKFSIPRPPSSQGLRSSQDIFVNTLIRDHEDHDEVKSKPLNRLIENFGNFHTSDR</sequence>
<reference evidence="2 3" key="1">
    <citation type="journal article" date="2023" name="BMC Biol.">
        <title>The compact genome of the sponge Oopsacas minuta (Hexactinellida) is lacking key metazoan core genes.</title>
        <authorList>
            <person name="Santini S."/>
            <person name="Schenkelaars Q."/>
            <person name="Jourda C."/>
            <person name="Duchesne M."/>
            <person name="Belahbib H."/>
            <person name="Rocher C."/>
            <person name="Selva M."/>
            <person name="Riesgo A."/>
            <person name="Vervoort M."/>
            <person name="Leys S.P."/>
            <person name="Kodjabachian L."/>
            <person name="Le Bivic A."/>
            <person name="Borchiellini C."/>
            <person name="Claverie J.M."/>
            <person name="Renard E."/>
        </authorList>
    </citation>
    <scope>NUCLEOTIDE SEQUENCE [LARGE SCALE GENOMIC DNA]</scope>
    <source>
        <strain evidence="2">SPO-2</strain>
    </source>
</reference>
<proteinExistence type="predicted"/>